<keyword evidence="3" id="KW-1185">Reference proteome</keyword>
<dbReference type="PANTHER" id="PTHR48302">
    <property type="entry name" value="ULP1 PROTEASE FAMILY, C-TERMINAL CATALYTIC DOMAIN CONTAINING PROTEIN"/>
    <property type="match status" value="1"/>
</dbReference>
<gene>
    <name evidence="2" type="ORF">KY290_022286</name>
</gene>
<evidence type="ECO:0000256" key="1">
    <source>
        <dbReference type="SAM" id="MobiDB-lite"/>
    </source>
</evidence>
<evidence type="ECO:0000313" key="3">
    <source>
        <dbReference type="Proteomes" id="UP000826656"/>
    </source>
</evidence>
<feature type="region of interest" description="Disordered" evidence="1">
    <location>
        <begin position="81"/>
        <end position="140"/>
    </location>
</feature>
<dbReference type="Proteomes" id="UP000826656">
    <property type="component" value="Unassembled WGS sequence"/>
</dbReference>
<protein>
    <submittedName>
        <fullName evidence="2">Uncharacterized protein</fullName>
    </submittedName>
</protein>
<accession>A0ABQ7V3Z4</accession>
<sequence length="198" mass="23124">MKYVIKHIPKQPLKFGPTYNSNFNENLVLSIKDEGNGIPRVCNWKVVGAKPKFEMFMENIFTENDCSNVQPTQEEIISLDLPNNSHVPPTQPATSDVNHEEVPPDEVPGFEEFSSKPPEQLLRRSTRFSTTGSTPPPREERLHIQQKIMCPKPHNQMSNRISHFKLRIHNRHKLIMYLVFLIIQFFEEQFQTMQDLRN</sequence>
<name>A0ABQ7V3Z4_SOLTU</name>
<reference evidence="2 3" key="1">
    <citation type="journal article" date="2021" name="bioRxiv">
        <title>Chromosome-scale and haplotype-resolved genome assembly of a tetraploid potato cultivar.</title>
        <authorList>
            <person name="Sun H."/>
            <person name="Jiao W.-B."/>
            <person name="Krause K."/>
            <person name="Campoy J.A."/>
            <person name="Goel M."/>
            <person name="Folz-Donahue K."/>
            <person name="Kukat C."/>
            <person name="Huettel B."/>
            <person name="Schneeberger K."/>
        </authorList>
    </citation>
    <scope>NUCLEOTIDE SEQUENCE [LARGE SCALE GENOMIC DNA]</scope>
    <source>
        <strain evidence="2">SolTubOtavaFocal</strain>
        <tissue evidence="2">Leaves</tissue>
    </source>
</reference>
<evidence type="ECO:0000313" key="2">
    <source>
        <dbReference type="EMBL" id="KAH0758793.1"/>
    </source>
</evidence>
<organism evidence="2 3">
    <name type="scientific">Solanum tuberosum</name>
    <name type="common">Potato</name>
    <dbReference type="NCBI Taxonomy" id="4113"/>
    <lineage>
        <taxon>Eukaryota</taxon>
        <taxon>Viridiplantae</taxon>
        <taxon>Streptophyta</taxon>
        <taxon>Embryophyta</taxon>
        <taxon>Tracheophyta</taxon>
        <taxon>Spermatophyta</taxon>
        <taxon>Magnoliopsida</taxon>
        <taxon>eudicotyledons</taxon>
        <taxon>Gunneridae</taxon>
        <taxon>Pentapetalae</taxon>
        <taxon>asterids</taxon>
        <taxon>lamiids</taxon>
        <taxon>Solanales</taxon>
        <taxon>Solanaceae</taxon>
        <taxon>Solanoideae</taxon>
        <taxon>Solaneae</taxon>
        <taxon>Solanum</taxon>
    </lineage>
</organism>
<proteinExistence type="predicted"/>
<feature type="compositionally biased region" description="Polar residues" evidence="1">
    <location>
        <begin position="81"/>
        <end position="96"/>
    </location>
</feature>
<dbReference type="EMBL" id="JAIVGD010000015">
    <property type="protein sequence ID" value="KAH0758793.1"/>
    <property type="molecule type" value="Genomic_DNA"/>
</dbReference>
<dbReference type="PANTHER" id="PTHR48302:SF2">
    <property type="entry name" value="DUF1985 DOMAIN-CONTAINING PROTEIN"/>
    <property type="match status" value="1"/>
</dbReference>
<comment type="caution">
    <text evidence="2">The sequence shown here is derived from an EMBL/GenBank/DDBJ whole genome shotgun (WGS) entry which is preliminary data.</text>
</comment>